<dbReference type="Proteomes" id="UP000502611">
    <property type="component" value="Chromosome"/>
</dbReference>
<reference evidence="3 5" key="2">
    <citation type="submission" date="2020-04" db="EMBL/GenBank/DDBJ databases">
        <title>The Whole Genome Analysis of High salt-tolerant Sphingobium yanoikuyae YC-XJ2 with Aryl organophosphorus flame retardants (aryl-OPFRs)-degrading capacity and characteristics of Related phosphotriesterase.</title>
        <authorList>
            <person name="Li X."/>
        </authorList>
    </citation>
    <scope>NUCLEOTIDE SEQUENCE [LARGE SCALE GENOMIC DNA]</scope>
    <source>
        <strain evidence="3 5">YC-XJ2</strain>
    </source>
</reference>
<gene>
    <name evidence="2" type="ORF">GS397_04820</name>
    <name evidence="3" type="ORF">HH800_08035</name>
</gene>
<evidence type="ECO:0000313" key="4">
    <source>
        <dbReference type="Proteomes" id="UP000464086"/>
    </source>
</evidence>
<dbReference type="AlphaFoldDB" id="A0A6P1GDY6"/>
<evidence type="ECO:0000313" key="5">
    <source>
        <dbReference type="Proteomes" id="UP000502611"/>
    </source>
</evidence>
<evidence type="ECO:0000313" key="3">
    <source>
        <dbReference type="EMBL" id="QJR02148.1"/>
    </source>
</evidence>
<reference evidence="2 4" key="1">
    <citation type="submission" date="2019-12" db="EMBL/GenBank/DDBJ databases">
        <title>Functional and genomic insights into the Sphingobium yanoikuyae YC-JY1, a bacterium efficiently degrading bisphenol A.</title>
        <authorList>
            <person name="Jia Y."/>
            <person name="Li X."/>
            <person name="Wang J."/>
            <person name="Eltoukhy A."/>
            <person name="Lamraoui I."/>
            <person name="Yan Y."/>
        </authorList>
    </citation>
    <scope>NUCLEOTIDE SEQUENCE [LARGE SCALE GENOMIC DNA]</scope>
    <source>
        <strain evidence="2 4">YC-JY1</strain>
    </source>
</reference>
<accession>A0A6P1GDY6</accession>
<protein>
    <submittedName>
        <fullName evidence="2">Uncharacterized protein</fullName>
    </submittedName>
</protein>
<name>A0A6P1GDY6_SPHYA</name>
<evidence type="ECO:0000256" key="1">
    <source>
        <dbReference type="SAM" id="MobiDB-lite"/>
    </source>
</evidence>
<dbReference type="RefSeq" id="WP_159365831.1">
    <property type="nucleotide sequence ID" value="NZ_CP047218.1"/>
</dbReference>
<dbReference type="EMBL" id="CP053021">
    <property type="protein sequence ID" value="QJR02148.1"/>
    <property type="molecule type" value="Genomic_DNA"/>
</dbReference>
<feature type="region of interest" description="Disordered" evidence="1">
    <location>
        <begin position="42"/>
        <end position="66"/>
    </location>
</feature>
<proteinExistence type="predicted"/>
<dbReference type="Proteomes" id="UP000464086">
    <property type="component" value="Chromosome"/>
</dbReference>
<organism evidence="2 4">
    <name type="scientific">Sphingobium yanoikuyae</name>
    <name type="common">Sphingomonas yanoikuyae</name>
    <dbReference type="NCBI Taxonomy" id="13690"/>
    <lineage>
        <taxon>Bacteria</taxon>
        <taxon>Pseudomonadati</taxon>
        <taxon>Pseudomonadota</taxon>
        <taxon>Alphaproteobacteria</taxon>
        <taxon>Sphingomonadales</taxon>
        <taxon>Sphingomonadaceae</taxon>
        <taxon>Sphingobium</taxon>
    </lineage>
</organism>
<dbReference type="EMBL" id="CP047218">
    <property type="protein sequence ID" value="QHD66462.1"/>
    <property type="molecule type" value="Genomic_DNA"/>
</dbReference>
<sequence length="176" mass="19278">MPNGTHLRGSYAKRAHTVYSVGSQYTADPFVAEAGEISAQRRFTASKSDPHLPRKLPKTRLTPPPDGGLPSLWLSPRIILLFPLSVLLFMQFPRDLAAKKLCQTHDSGLGPRRKSGARVWIAPLALRHSDLPDGSGTFAWKAIDECRRGGGRGSEVRAVMVRLTLSLNSPRQVSLS</sequence>
<evidence type="ECO:0000313" key="2">
    <source>
        <dbReference type="EMBL" id="QHD66462.1"/>
    </source>
</evidence>